<dbReference type="EMBL" id="CATQJL010000316">
    <property type="protein sequence ID" value="CAJ0605844.1"/>
    <property type="molecule type" value="Genomic_DNA"/>
</dbReference>
<proteinExistence type="predicted"/>
<keyword evidence="2" id="KW-1185">Reference proteome</keyword>
<feature type="non-terminal residue" evidence="1">
    <location>
        <position position="88"/>
    </location>
</feature>
<reference evidence="1" key="1">
    <citation type="submission" date="2023-07" db="EMBL/GenBank/DDBJ databases">
        <authorList>
            <consortium name="CYATHOMIX"/>
        </authorList>
    </citation>
    <scope>NUCLEOTIDE SEQUENCE</scope>
    <source>
        <strain evidence="1">N/A</strain>
    </source>
</reference>
<evidence type="ECO:0000313" key="2">
    <source>
        <dbReference type="Proteomes" id="UP001176961"/>
    </source>
</evidence>
<protein>
    <submittedName>
        <fullName evidence="1">Uncharacterized protein</fullName>
    </submittedName>
</protein>
<sequence>MQVAPLYKSLYPSPMSRDFAPLHVVSCMQATSTAVSSEDLLTHENERCTIDTQGPAQIVWKQPGLVHGTESKEDIVFAGSGAEQPENV</sequence>
<comment type="caution">
    <text evidence="1">The sequence shown here is derived from an EMBL/GenBank/DDBJ whole genome shotgun (WGS) entry which is preliminary data.</text>
</comment>
<accession>A0AA36H864</accession>
<dbReference type="AlphaFoldDB" id="A0AA36H864"/>
<dbReference type="Proteomes" id="UP001176961">
    <property type="component" value="Unassembled WGS sequence"/>
</dbReference>
<gene>
    <name evidence="1" type="ORF">CYNAS_LOCUS17827</name>
</gene>
<name>A0AA36H864_CYLNA</name>
<organism evidence="1 2">
    <name type="scientific">Cylicocyclus nassatus</name>
    <name type="common">Nematode worm</name>
    <dbReference type="NCBI Taxonomy" id="53992"/>
    <lineage>
        <taxon>Eukaryota</taxon>
        <taxon>Metazoa</taxon>
        <taxon>Ecdysozoa</taxon>
        <taxon>Nematoda</taxon>
        <taxon>Chromadorea</taxon>
        <taxon>Rhabditida</taxon>
        <taxon>Rhabditina</taxon>
        <taxon>Rhabditomorpha</taxon>
        <taxon>Strongyloidea</taxon>
        <taxon>Strongylidae</taxon>
        <taxon>Cylicocyclus</taxon>
    </lineage>
</organism>
<evidence type="ECO:0000313" key="1">
    <source>
        <dbReference type="EMBL" id="CAJ0605844.1"/>
    </source>
</evidence>